<evidence type="ECO:0000313" key="2">
    <source>
        <dbReference type="EMBL" id="OWF41953.1"/>
    </source>
</evidence>
<accession>A0A210PZN2</accession>
<keyword evidence="3" id="KW-1185">Reference proteome</keyword>
<reference evidence="2 3" key="1">
    <citation type="journal article" date="2017" name="Nat. Ecol. Evol.">
        <title>Scallop genome provides insights into evolution of bilaterian karyotype and development.</title>
        <authorList>
            <person name="Wang S."/>
            <person name="Zhang J."/>
            <person name="Jiao W."/>
            <person name="Li J."/>
            <person name="Xun X."/>
            <person name="Sun Y."/>
            <person name="Guo X."/>
            <person name="Huan P."/>
            <person name="Dong B."/>
            <person name="Zhang L."/>
            <person name="Hu X."/>
            <person name="Sun X."/>
            <person name="Wang J."/>
            <person name="Zhao C."/>
            <person name="Wang Y."/>
            <person name="Wang D."/>
            <person name="Huang X."/>
            <person name="Wang R."/>
            <person name="Lv J."/>
            <person name="Li Y."/>
            <person name="Zhang Z."/>
            <person name="Liu B."/>
            <person name="Lu W."/>
            <person name="Hui Y."/>
            <person name="Liang J."/>
            <person name="Zhou Z."/>
            <person name="Hou R."/>
            <person name="Li X."/>
            <person name="Liu Y."/>
            <person name="Li H."/>
            <person name="Ning X."/>
            <person name="Lin Y."/>
            <person name="Zhao L."/>
            <person name="Xing Q."/>
            <person name="Dou J."/>
            <person name="Li Y."/>
            <person name="Mao J."/>
            <person name="Guo H."/>
            <person name="Dou H."/>
            <person name="Li T."/>
            <person name="Mu C."/>
            <person name="Jiang W."/>
            <person name="Fu Q."/>
            <person name="Fu X."/>
            <person name="Miao Y."/>
            <person name="Liu J."/>
            <person name="Yu Q."/>
            <person name="Li R."/>
            <person name="Liao H."/>
            <person name="Li X."/>
            <person name="Kong Y."/>
            <person name="Jiang Z."/>
            <person name="Chourrout D."/>
            <person name="Li R."/>
            <person name="Bao Z."/>
        </authorList>
    </citation>
    <scope>NUCLEOTIDE SEQUENCE [LARGE SCALE GENOMIC DNA]</scope>
    <source>
        <strain evidence="2 3">PY_sf001</strain>
    </source>
</reference>
<sequence length="135" mass="14854">MKIACSLIILVVGVAAVHGAKPRKSPEDRREKGDDKLQHLRASLEKLMTEKRNVAPLLKSGNDKRDLGFGSHGGCHVEDFIRLFTSLPNIRDALFDLGNPEDVIAIVEEMAIVFGRLQNVMNTGGPRPSSFPPLR</sequence>
<dbReference type="AlphaFoldDB" id="A0A210PZN2"/>
<keyword evidence="1" id="KW-0732">Signal</keyword>
<feature type="signal peptide" evidence="1">
    <location>
        <begin position="1"/>
        <end position="19"/>
    </location>
</feature>
<dbReference type="EMBL" id="NEDP02005326">
    <property type="protein sequence ID" value="OWF41953.1"/>
    <property type="molecule type" value="Genomic_DNA"/>
</dbReference>
<evidence type="ECO:0000313" key="3">
    <source>
        <dbReference type="Proteomes" id="UP000242188"/>
    </source>
</evidence>
<comment type="caution">
    <text evidence="2">The sequence shown here is derived from an EMBL/GenBank/DDBJ whole genome shotgun (WGS) entry which is preliminary data.</text>
</comment>
<organism evidence="2 3">
    <name type="scientific">Mizuhopecten yessoensis</name>
    <name type="common">Japanese scallop</name>
    <name type="synonym">Patinopecten yessoensis</name>
    <dbReference type="NCBI Taxonomy" id="6573"/>
    <lineage>
        <taxon>Eukaryota</taxon>
        <taxon>Metazoa</taxon>
        <taxon>Spiralia</taxon>
        <taxon>Lophotrochozoa</taxon>
        <taxon>Mollusca</taxon>
        <taxon>Bivalvia</taxon>
        <taxon>Autobranchia</taxon>
        <taxon>Pteriomorphia</taxon>
        <taxon>Pectinida</taxon>
        <taxon>Pectinoidea</taxon>
        <taxon>Pectinidae</taxon>
        <taxon>Mizuhopecten</taxon>
    </lineage>
</organism>
<dbReference type="OrthoDB" id="10425457at2759"/>
<feature type="chain" id="PRO_5012510197" evidence="1">
    <location>
        <begin position="20"/>
        <end position="135"/>
    </location>
</feature>
<evidence type="ECO:0000256" key="1">
    <source>
        <dbReference type="SAM" id="SignalP"/>
    </source>
</evidence>
<gene>
    <name evidence="2" type="ORF">KP79_PYT10990</name>
</gene>
<protein>
    <submittedName>
        <fullName evidence="2">Uncharacterized protein</fullName>
    </submittedName>
</protein>
<name>A0A210PZN2_MIZYE</name>
<dbReference type="Proteomes" id="UP000242188">
    <property type="component" value="Unassembled WGS sequence"/>
</dbReference>
<proteinExistence type="predicted"/>